<dbReference type="PANTHER" id="PTHR10104">
    <property type="entry name" value="STATHMIN"/>
    <property type="match status" value="1"/>
</dbReference>
<dbReference type="Proteomes" id="UP001519460">
    <property type="component" value="Unassembled WGS sequence"/>
</dbReference>
<accession>A0ABD0M3B2</accession>
<comment type="similarity">
    <text evidence="1">Belongs to the stathmin family.</text>
</comment>
<dbReference type="InterPro" id="IPR000956">
    <property type="entry name" value="Stathmin_fam"/>
</dbReference>
<dbReference type="PRINTS" id="PR00345">
    <property type="entry name" value="STATHMIN"/>
</dbReference>
<dbReference type="AlphaFoldDB" id="A0ABD0M3B2"/>
<dbReference type="InterPro" id="IPR036002">
    <property type="entry name" value="Stathmin_sf"/>
</dbReference>
<organism evidence="3 4">
    <name type="scientific">Batillaria attramentaria</name>
    <dbReference type="NCBI Taxonomy" id="370345"/>
    <lineage>
        <taxon>Eukaryota</taxon>
        <taxon>Metazoa</taxon>
        <taxon>Spiralia</taxon>
        <taxon>Lophotrochozoa</taxon>
        <taxon>Mollusca</taxon>
        <taxon>Gastropoda</taxon>
        <taxon>Caenogastropoda</taxon>
        <taxon>Sorbeoconcha</taxon>
        <taxon>Cerithioidea</taxon>
        <taxon>Batillariidae</taxon>
        <taxon>Batillaria</taxon>
    </lineage>
</organism>
<dbReference type="Pfam" id="PF00836">
    <property type="entry name" value="Stathmin"/>
    <property type="match status" value="1"/>
</dbReference>
<keyword evidence="4" id="KW-1185">Reference proteome</keyword>
<feature type="region of interest" description="Disordered" evidence="2">
    <location>
        <begin position="1"/>
        <end position="70"/>
    </location>
</feature>
<reference evidence="3 4" key="1">
    <citation type="journal article" date="2023" name="Sci. Data">
        <title>Genome assembly of the Korean intertidal mud-creeper Batillaria attramentaria.</title>
        <authorList>
            <person name="Patra A.K."/>
            <person name="Ho P.T."/>
            <person name="Jun S."/>
            <person name="Lee S.J."/>
            <person name="Kim Y."/>
            <person name="Won Y.J."/>
        </authorList>
    </citation>
    <scope>NUCLEOTIDE SEQUENCE [LARGE SCALE GENOMIC DNA]</scope>
    <source>
        <strain evidence="3">Wonlab-2016</strain>
    </source>
</reference>
<proteinExistence type="inferred from homology"/>
<protein>
    <recommendedName>
        <fullName evidence="1">Stathmin</fullName>
    </recommendedName>
</protein>
<evidence type="ECO:0000313" key="4">
    <source>
        <dbReference type="Proteomes" id="UP001519460"/>
    </source>
</evidence>
<dbReference type="EMBL" id="JACVVK020000008">
    <property type="protein sequence ID" value="KAK7506070.1"/>
    <property type="molecule type" value="Genomic_DNA"/>
</dbReference>
<feature type="compositionally biased region" description="Polar residues" evidence="2">
    <location>
        <begin position="8"/>
        <end position="19"/>
    </location>
</feature>
<gene>
    <name evidence="3" type="ORF">BaRGS_00002792</name>
</gene>
<dbReference type="PANTHER" id="PTHR10104:SF1">
    <property type="entry name" value="STATHMIN, ISOFORM D"/>
    <property type="match status" value="1"/>
</dbReference>
<name>A0ABD0M3B2_9CAEN</name>
<comment type="caution">
    <text evidence="3">The sequence shown here is derived from an EMBL/GenBank/DDBJ whole genome shotgun (WGS) entry which is preliminary data.</text>
</comment>
<evidence type="ECO:0000256" key="2">
    <source>
        <dbReference type="SAM" id="MobiDB-lite"/>
    </source>
</evidence>
<evidence type="ECO:0000313" key="3">
    <source>
        <dbReference type="EMBL" id="KAK7506070.1"/>
    </source>
</evidence>
<feature type="compositionally biased region" description="Basic and acidic residues" evidence="2">
    <location>
        <begin position="49"/>
        <end position="70"/>
    </location>
</feature>
<dbReference type="SUPFAM" id="SSF101494">
    <property type="entry name" value="Stathmin"/>
    <property type="match status" value="1"/>
</dbReference>
<evidence type="ECO:0000256" key="1">
    <source>
        <dbReference type="RuleBase" id="RU004388"/>
    </source>
</evidence>
<sequence>MASAGDGDTTSHPNKTDQAVSFEICFDRDNKRPRSAPPKRLSTHKKKAITKEEIDKKQQEAEERRKENEREMIDRIAQKREECRKLNENFQALLAQDAKLHGGMGTTDVPSLPREELVHKFRAVKRDYCKIATAISKTVSHQTVPVSSSKQ</sequence>